<proteinExistence type="predicted"/>
<organism evidence="1 2">
    <name type="scientific">Enterococcus ratti</name>
    <dbReference type="NCBI Taxonomy" id="150033"/>
    <lineage>
        <taxon>Bacteria</taxon>
        <taxon>Bacillati</taxon>
        <taxon>Bacillota</taxon>
        <taxon>Bacilli</taxon>
        <taxon>Lactobacillales</taxon>
        <taxon>Enterococcaceae</taxon>
        <taxon>Enterococcus</taxon>
    </lineage>
</organism>
<protein>
    <submittedName>
        <fullName evidence="1">Uncharacterized protein</fullName>
    </submittedName>
</protein>
<gene>
    <name evidence="1" type="ORF">RV14_GL001123</name>
</gene>
<evidence type="ECO:0000313" key="2">
    <source>
        <dbReference type="Proteomes" id="UP000182152"/>
    </source>
</evidence>
<comment type="caution">
    <text evidence="1">The sequence shown here is derived from an EMBL/GenBank/DDBJ whole genome shotgun (WGS) entry which is preliminary data.</text>
</comment>
<name>A0A1L8WCA2_9ENTE</name>
<keyword evidence="2" id="KW-1185">Reference proteome</keyword>
<evidence type="ECO:0000313" key="1">
    <source>
        <dbReference type="EMBL" id="OJG78661.1"/>
    </source>
</evidence>
<dbReference type="AlphaFoldDB" id="A0A1L8WCA2"/>
<dbReference type="Proteomes" id="UP000182152">
    <property type="component" value="Unassembled WGS sequence"/>
</dbReference>
<dbReference type="STRING" id="150033.RV14_GL001123"/>
<dbReference type="EMBL" id="JXLB01000023">
    <property type="protein sequence ID" value="OJG78661.1"/>
    <property type="molecule type" value="Genomic_DNA"/>
</dbReference>
<sequence>MTIDHTFIEPEYQGQKLVEKHVFSGVKLAIQEGKKLFHCFLTLRKKMQKNLSIKIFFTSKKLRIIVEFLKKNRKNEKSLFCQLR</sequence>
<reference evidence="1 2" key="1">
    <citation type="submission" date="2014-12" db="EMBL/GenBank/DDBJ databases">
        <title>Draft genome sequences of 29 type strains of Enterococci.</title>
        <authorList>
            <person name="Zhong Z."/>
            <person name="Sun Z."/>
            <person name="Liu W."/>
            <person name="Zhang W."/>
            <person name="Zhang H."/>
        </authorList>
    </citation>
    <scope>NUCLEOTIDE SEQUENCE [LARGE SCALE GENOMIC DNA]</scope>
    <source>
        <strain evidence="1 2">DSM 15687</strain>
    </source>
</reference>
<accession>A0A1L8WCA2</accession>